<keyword evidence="1" id="KW-0812">Transmembrane</keyword>
<evidence type="ECO:0000256" key="1">
    <source>
        <dbReference type="SAM" id="Phobius"/>
    </source>
</evidence>
<keyword evidence="1" id="KW-0472">Membrane</keyword>
<dbReference type="EMBL" id="CAMAPF010000133">
    <property type="protein sequence ID" value="CAH9105886.1"/>
    <property type="molecule type" value="Genomic_DNA"/>
</dbReference>
<dbReference type="Proteomes" id="UP001152523">
    <property type="component" value="Unassembled WGS sequence"/>
</dbReference>
<feature type="transmembrane region" description="Helical" evidence="1">
    <location>
        <begin position="129"/>
        <end position="148"/>
    </location>
</feature>
<gene>
    <name evidence="2" type="ORF">CEPIT_LOCUS17367</name>
</gene>
<feature type="transmembrane region" description="Helical" evidence="1">
    <location>
        <begin position="7"/>
        <end position="25"/>
    </location>
</feature>
<protein>
    <recommendedName>
        <fullName evidence="4">CASP-like protein</fullName>
    </recommendedName>
</protein>
<organism evidence="2 3">
    <name type="scientific">Cuscuta epithymum</name>
    <dbReference type="NCBI Taxonomy" id="186058"/>
    <lineage>
        <taxon>Eukaryota</taxon>
        <taxon>Viridiplantae</taxon>
        <taxon>Streptophyta</taxon>
        <taxon>Embryophyta</taxon>
        <taxon>Tracheophyta</taxon>
        <taxon>Spermatophyta</taxon>
        <taxon>Magnoliopsida</taxon>
        <taxon>eudicotyledons</taxon>
        <taxon>Gunneridae</taxon>
        <taxon>Pentapetalae</taxon>
        <taxon>asterids</taxon>
        <taxon>lamiids</taxon>
        <taxon>Solanales</taxon>
        <taxon>Convolvulaceae</taxon>
        <taxon>Cuscuteae</taxon>
        <taxon>Cuscuta</taxon>
        <taxon>Cuscuta subgen. Cuscuta</taxon>
    </lineage>
</organism>
<feature type="transmembrane region" description="Helical" evidence="1">
    <location>
        <begin position="53"/>
        <end position="79"/>
    </location>
</feature>
<dbReference type="AlphaFoldDB" id="A0AAV0DNH7"/>
<keyword evidence="1" id="KW-1133">Transmembrane helix</keyword>
<comment type="caution">
    <text evidence="2">The sequence shown here is derived from an EMBL/GenBank/DDBJ whole genome shotgun (WGS) entry which is preliminary data.</text>
</comment>
<sequence length="159" mass="17038">MARDKTWLVAVGLDILAGIIGLIAARSQYNMVKNGKHSFDCGTAVNGDAIKPLVIISGILSLVTQAYVTMLGVTVAFYASDVHKLEKIFAKIVLVLSWIVFIAGIALSVLGLKLEYSNSSCAIPFPSHLFIAGLLWFGQGVIVALAYFTTFPSMQSLIS</sequence>
<reference evidence="2" key="1">
    <citation type="submission" date="2022-07" db="EMBL/GenBank/DDBJ databases">
        <authorList>
            <person name="Macas J."/>
            <person name="Novak P."/>
            <person name="Neumann P."/>
        </authorList>
    </citation>
    <scope>NUCLEOTIDE SEQUENCE</scope>
</reference>
<accession>A0AAV0DNH7</accession>
<name>A0AAV0DNH7_9ASTE</name>
<evidence type="ECO:0000313" key="3">
    <source>
        <dbReference type="Proteomes" id="UP001152523"/>
    </source>
</evidence>
<evidence type="ECO:0008006" key="4">
    <source>
        <dbReference type="Google" id="ProtNLM"/>
    </source>
</evidence>
<evidence type="ECO:0000313" key="2">
    <source>
        <dbReference type="EMBL" id="CAH9105886.1"/>
    </source>
</evidence>
<keyword evidence="3" id="KW-1185">Reference proteome</keyword>
<proteinExistence type="predicted"/>
<feature type="transmembrane region" description="Helical" evidence="1">
    <location>
        <begin position="88"/>
        <end position="109"/>
    </location>
</feature>